<dbReference type="OrthoDB" id="45569at2759"/>
<dbReference type="EMBL" id="JAGRRH010000016">
    <property type="protein sequence ID" value="KAG7355066.1"/>
    <property type="molecule type" value="Genomic_DNA"/>
</dbReference>
<evidence type="ECO:0000256" key="1">
    <source>
        <dbReference type="SAM" id="MobiDB-lite"/>
    </source>
</evidence>
<evidence type="ECO:0000313" key="3">
    <source>
        <dbReference type="Proteomes" id="UP000693970"/>
    </source>
</evidence>
<reference evidence="2" key="1">
    <citation type="journal article" date="2021" name="Sci. Rep.">
        <title>Diploid genomic architecture of Nitzschia inconspicua, an elite biomass production diatom.</title>
        <authorList>
            <person name="Oliver A."/>
            <person name="Podell S."/>
            <person name="Pinowska A."/>
            <person name="Traller J.C."/>
            <person name="Smith S.R."/>
            <person name="McClure R."/>
            <person name="Beliaev A."/>
            <person name="Bohutskyi P."/>
            <person name="Hill E.A."/>
            <person name="Rabines A."/>
            <person name="Zheng H."/>
            <person name="Allen L.Z."/>
            <person name="Kuo A."/>
            <person name="Grigoriev I.V."/>
            <person name="Allen A.E."/>
            <person name="Hazlebeck D."/>
            <person name="Allen E.E."/>
        </authorList>
    </citation>
    <scope>NUCLEOTIDE SEQUENCE</scope>
    <source>
        <strain evidence="2">Hildebrandi</strain>
    </source>
</reference>
<feature type="region of interest" description="Disordered" evidence="1">
    <location>
        <begin position="463"/>
        <end position="515"/>
    </location>
</feature>
<organism evidence="2 3">
    <name type="scientific">Nitzschia inconspicua</name>
    <dbReference type="NCBI Taxonomy" id="303405"/>
    <lineage>
        <taxon>Eukaryota</taxon>
        <taxon>Sar</taxon>
        <taxon>Stramenopiles</taxon>
        <taxon>Ochrophyta</taxon>
        <taxon>Bacillariophyta</taxon>
        <taxon>Bacillariophyceae</taxon>
        <taxon>Bacillariophycidae</taxon>
        <taxon>Bacillariales</taxon>
        <taxon>Bacillariaceae</taxon>
        <taxon>Nitzschia</taxon>
    </lineage>
</organism>
<sequence length="515" mass="57864">MPGVTWINGSNLEQDRSIDHQTTLSKTSYHHFQHPISHPSSIRSMKMLRSCIYVIVVIALSYRDSCAILLLAKTRETFKLSELQHIEARIQAEQNPRRYGATRLLVDQATGSSLFRIDLSHEENLESGKSYRPLQDAWLRRCDWVGEVMANGECAAAMVESLRRSNGISFTDGWVLDYTKMACHGNQDDKMQSPRPQQQPSYTMKTLLCSVAQAFPAPPCLDPDQAKDRFLILDTSSMTGHCCYLIRILDDSAPIAARQVKGQVDKDFTLKWSKRPFQYSSAINMAVAEIIIDTLHALCQHSSAASSDPKPSLWDPTCGSGTFLAMALDRHYRVEGCDRNPNAVKGTIDNLRYMFSDQVIGKEASITVQDSASCFWKQTDTDLFATNISCVVSNLPWGRNSVKYLEENERIISVIRKRIAVGTPCAFITRPATSVIDDGLESMRQFYEQAGFEVLGQANVPPREFQLPKSEKMSKKKEISSSHASSTDFENVVENDESHHARRKRTHKVTIAVAK</sequence>
<dbReference type="Proteomes" id="UP000693970">
    <property type="component" value="Unassembled WGS sequence"/>
</dbReference>
<protein>
    <submittedName>
        <fullName evidence="2">Uncharacterized protein</fullName>
    </submittedName>
</protein>
<proteinExistence type="predicted"/>
<evidence type="ECO:0000313" key="2">
    <source>
        <dbReference type="EMBL" id="KAG7355066.1"/>
    </source>
</evidence>
<feature type="compositionally biased region" description="Basic and acidic residues" evidence="1">
    <location>
        <begin position="469"/>
        <end position="480"/>
    </location>
</feature>
<name>A0A9K3L5B9_9STRA</name>
<dbReference type="AlphaFoldDB" id="A0A9K3L5B9"/>
<keyword evidence="3" id="KW-1185">Reference proteome</keyword>
<comment type="caution">
    <text evidence="2">The sequence shown here is derived from an EMBL/GenBank/DDBJ whole genome shotgun (WGS) entry which is preliminary data.</text>
</comment>
<reference evidence="2" key="2">
    <citation type="submission" date="2021-04" db="EMBL/GenBank/DDBJ databases">
        <authorList>
            <person name="Podell S."/>
        </authorList>
    </citation>
    <scope>NUCLEOTIDE SEQUENCE</scope>
    <source>
        <strain evidence="2">Hildebrandi</strain>
    </source>
</reference>
<accession>A0A9K3L5B9</accession>
<gene>
    <name evidence="2" type="ORF">IV203_004422</name>
</gene>